<keyword evidence="1 3" id="KW-0808">Transferase</keyword>
<dbReference type="SUPFAM" id="SSF55729">
    <property type="entry name" value="Acyl-CoA N-acyltransferases (Nat)"/>
    <property type="match status" value="1"/>
</dbReference>
<proteinExistence type="predicted"/>
<dbReference type="Proteomes" id="UP000516046">
    <property type="component" value="Chromosome"/>
</dbReference>
<dbReference type="PANTHER" id="PTHR13947">
    <property type="entry name" value="GNAT FAMILY N-ACETYLTRANSFERASE"/>
    <property type="match status" value="1"/>
</dbReference>
<dbReference type="InterPro" id="IPR000182">
    <property type="entry name" value="GNAT_dom"/>
</dbReference>
<evidence type="ECO:0000259" key="2">
    <source>
        <dbReference type="PROSITE" id="PS51186"/>
    </source>
</evidence>
<gene>
    <name evidence="3" type="ORF">H6X83_01455</name>
</gene>
<dbReference type="Gene3D" id="3.40.630.30">
    <property type="match status" value="1"/>
</dbReference>
<evidence type="ECO:0000313" key="4">
    <source>
        <dbReference type="Proteomes" id="UP000516046"/>
    </source>
</evidence>
<evidence type="ECO:0000313" key="3">
    <source>
        <dbReference type="EMBL" id="QNO18360.1"/>
    </source>
</evidence>
<organism evidence="3 4">
    <name type="scientific">Caproicibacterium amylolyticum</name>
    <dbReference type="NCBI Taxonomy" id="2766537"/>
    <lineage>
        <taxon>Bacteria</taxon>
        <taxon>Bacillati</taxon>
        <taxon>Bacillota</taxon>
        <taxon>Clostridia</taxon>
        <taxon>Eubacteriales</taxon>
        <taxon>Oscillospiraceae</taxon>
        <taxon>Caproicibacterium</taxon>
    </lineage>
</organism>
<accession>A0A7G9WI48</accession>
<dbReference type="Pfam" id="PF00583">
    <property type="entry name" value="Acetyltransf_1"/>
    <property type="match status" value="1"/>
</dbReference>
<dbReference type="AlphaFoldDB" id="A0A7G9WI48"/>
<dbReference type="GO" id="GO:0008080">
    <property type="term" value="F:N-acetyltransferase activity"/>
    <property type="evidence" value="ECO:0007669"/>
    <property type="project" value="InterPro"/>
</dbReference>
<reference evidence="3 4" key="1">
    <citation type="submission" date="2020-08" db="EMBL/GenBank/DDBJ databases">
        <authorList>
            <person name="Ren C."/>
            <person name="Gu Y."/>
            <person name="Xu Y."/>
        </authorList>
    </citation>
    <scope>NUCLEOTIDE SEQUENCE [LARGE SCALE GENOMIC DNA]</scope>
    <source>
        <strain evidence="3 4">LBM18003</strain>
    </source>
</reference>
<name>A0A7G9WI48_9FIRM</name>
<dbReference type="PANTHER" id="PTHR13947:SF37">
    <property type="entry name" value="LD18367P"/>
    <property type="match status" value="1"/>
</dbReference>
<protein>
    <submittedName>
        <fullName evidence="3">GNAT family N-acetyltransferase</fullName>
    </submittedName>
</protein>
<sequence>MLRKAQMEDLPDIMEIVADAVDSMRQEGICQWNAKYPARDIFAADIESGALYVDEETGRIVGMFALDEKNAQLFTAVHWSAENSAVLHRFAVAAQSRSCGVGEVMLRAAQRLAQKAGFDSLRGSTQENNLRMRRLFARCGFHLTGDIQYPGYEQRFFYYEVLLRGRNLA</sequence>
<feature type="domain" description="N-acetyltransferase" evidence="2">
    <location>
        <begin position="1"/>
        <end position="164"/>
    </location>
</feature>
<dbReference type="InterPro" id="IPR016181">
    <property type="entry name" value="Acyl_CoA_acyltransferase"/>
</dbReference>
<dbReference type="CDD" id="cd04301">
    <property type="entry name" value="NAT_SF"/>
    <property type="match status" value="1"/>
</dbReference>
<dbReference type="EMBL" id="CP060696">
    <property type="protein sequence ID" value="QNO18360.1"/>
    <property type="molecule type" value="Genomic_DNA"/>
</dbReference>
<evidence type="ECO:0000256" key="1">
    <source>
        <dbReference type="ARBA" id="ARBA00022679"/>
    </source>
</evidence>
<dbReference type="PROSITE" id="PS51186">
    <property type="entry name" value="GNAT"/>
    <property type="match status" value="1"/>
</dbReference>
<keyword evidence="4" id="KW-1185">Reference proteome</keyword>
<dbReference type="KEGG" id="caml:H6X83_01455"/>
<dbReference type="RefSeq" id="WP_212507423.1">
    <property type="nucleotide sequence ID" value="NZ_CP060696.1"/>
</dbReference>
<dbReference type="InterPro" id="IPR050769">
    <property type="entry name" value="NAT_camello-type"/>
</dbReference>